<dbReference type="RefSeq" id="XP_066702754.1">
    <property type="nucleotide sequence ID" value="XM_066840127.1"/>
</dbReference>
<sequence length="60" mass="6500">MCKFKNEKMDETFDDGTERMPGSISPSSVSARSSRVARVEVGNEGVDQAGNLDDGGLKRH</sequence>
<dbReference type="Proteomes" id="UP001391051">
    <property type="component" value="Unassembled WGS sequence"/>
</dbReference>
<dbReference type="EMBL" id="JAQQWE010000003">
    <property type="protein sequence ID" value="KAK7959051.1"/>
    <property type="molecule type" value="Genomic_DNA"/>
</dbReference>
<feature type="region of interest" description="Disordered" evidence="1">
    <location>
        <begin position="1"/>
        <end position="60"/>
    </location>
</feature>
<accession>A0ABR1QLE6</accession>
<feature type="compositionally biased region" description="Low complexity" evidence="1">
    <location>
        <begin position="27"/>
        <end position="36"/>
    </location>
</feature>
<protein>
    <submittedName>
        <fullName evidence="2">Uncharacterized protein</fullName>
    </submittedName>
</protein>
<gene>
    <name evidence="2" type="ORF">PG986_003905</name>
</gene>
<comment type="caution">
    <text evidence="2">The sequence shown here is derived from an EMBL/GenBank/DDBJ whole genome shotgun (WGS) entry which is preliminary data.</text>
</comment>
<organism evidence="2 3">
    <name type="scientific">Apiospora aurea</name>
    <dbReference type="NCBI Taxonomy" id="335848"/>
    <lineage>
        <taxon>Eukaryota</taxon>
        <taxon>Fungi</taxon>
        <taxon>Dikarya</taxon>
        <taxon>Ascomycota</taxon>
        <taxon>Pezizomycotina</taxon>
        <taxon>Sordariomycetes</taxon>
        <taxon>Xylariomycetidae</taxon>
        <taxon>Amphisphaeriales</taxon>
        <taxon>Apiosporaceae</taxon>
        <taxon>Apiospora</taxon>
    </lineage>
</organism>
<feature type="compositionally biased region" description="Basic and acidic residues" evidence="1">
    <location>
        <begin position="1"/>
        <end position="11"/>
    </location>
</feature>
<evidence type="ECO:0000313" key="3">
    <source>
        <dbReference type="Proteomes" id="UP001391051"/>
    </source>
</evidence>
<dbReference type="GeneID" id="92073189"/>
<evidence type="ECO:0000313" key="2">
    <source>
        <dbReference type="EMBL" id="KAK7959051.1"/>
    </source>
</evidence>
<name>A0ABR1QLE6_9PEZI</name>
<evidence type="ECO:0000256" key="1">
    <source>
        <dbReference type="SAM" id="MobiDB-lite"/>
    </source>
</evidence>
<proteinExistence type="predicted"/>
<keyword evidence="3" id="KW-1185">Reference proteome</keyword>
<reference evidence="2 3" key="1">
    <citation type="submission" date="2023-01" db="EMBL/GenBank/DDBJ databases">
        <title>Analysis of 21 Apiospora genomes using comparative genomics revels a genus with tremendous synthesis potential of carbohydrate active enzymes and secondary metabolites.</title>
        <authorList>
            <person name="Sorensen T."/>
        </authorList>
    </citation>
    <scope>NUCLEOTIDE SEQUENCE [LARGE SCALE GENOMIC DNA]</scope>
    <source>
        <strain evidence="2 3">CBS 24483</strain>
    </source>
</reference>